<reference evidence="1" key="2">
    <citation type="submission" date="2025-09" db="UniProtKB">
        <authorList>
            <consortium name="Ensembl"/>
        </authorList>
    </citation>
    <scope>IDENTIFICATION</scope>
</reference>
<reference evidence="1" key="1">
    <citation type="submission" date="2025-08" db="UniProtKB">
        <authorList>
            <consortium name="Ensembl"/>
        </authorList>
    </citation>
    <scope>IDENTIFICATION</scope>
</reference>
<dbReference type="OMA" id="ETWAQVS"/>
<evidence type="ECO:0000313" key="1">
    <source>
        <dbReference type="Ensembl" id="ENSSDUP00000021509.1"/>
    </source>
</evidence>
<keyword evidence="2" id="KW-1185">Reference proteome</keyword>
<dbReference type="GeneTree" id="ENSGT00950000182912"/>
<evidence type="ECO:0008006" key="3">
    <source>
        <dbReference type="Google" id="ProtNLM"/>
    </source>
</evidence>
<dbReference type="Ensembl" id="ENSSDUT00000021904.1">
    <property type="protein sequence ID" value="ENSSDUP00000021509.1"/>
    <property type="gene ID" value="ENSSDUG00000015658.1"/>
</dbReference>
<sequence length="468" mass="52692">MQAILHITESAAQEVIHYKLRVIITEQDIQKVSLDGKPKTVEELQTKIKEKCKLQYDFSVMYEDPDFDNALCNLNDIGDLPTTRATVKVIPLLVTAATTSTSDTSFVSDDTEILSTHSSSSSMRQEPWPEFFDVPNFSVDVEFRLRQANLAYLQDKIHWNVPKDMKHGILEKLAETIYKFDTYPTVERLQSVALALISKHPCLREPGSPDGCSGWKYSLKYKMGNYRSKLKRAGCIEVAINAGKGGSPQMASKGLKRPKRYEVNYLPDIPEGQSEDSLEAARKLLVEEMKKRNPSGTVIASKMDQTFPMQRREIVEGGPPMKILKERWPALFTERQVSTEIIKKFSLFLQHSTPSVLSFCLDCDSDETWAQVSVGVLTVVPEDMQLSPNQLHLDPVHTAIIVEGGIVMDDLQNLPEALCLLFGLSYALHLDYPKPMKNTFGFIQRVMLGLGENKLPPKLQSLKNLLLS</sequence>
<proteinExistence type="predicted"/>
<evidence type="ECO:0000313" key="2">
    <source>
        <dbReference type="Proteomes" id="UP000261420"/>
    </source>
</evidence>
<organism evidence="1 2">
    <name type="scientific">Seriola dumerili</name>
    <name type="common">Greater amberjack</name>
    <name type="synonym">Caranx dumerili</name>
    <dbReference type="NCBI Taxonomy" id="41447"/>
    <lineage>
        <taxon>Eukaryota</taxon>
        <taxon>Metazoa</taxon>
        <taxon>Chordata</taxon>
        <taxon>Craniata</taxon>
        <taxon>Vertebrata</taxon>
        <taxon>Euteleostomi</taxon>
        <taxon>Actinopterygii</taxon>
        <taxon>Neopterygii</taxon>
        <taxon>Teleostei</taxon>
        <taxon>Neoteleostei</taxon>
        <taxon>Acanthomorphata</taxon>
        <taxon>Carangaria</taxon>
        <taxon>Carangiformes</taxon>
        <taxon>Carangidae</taxon>
        <taxon>Seriola</taxon>
    </lineage>
</organism>
<name>A0A3B4USW3_SERDU</name>
<dbReference type="Proteomes" id="UP000261420">
    <property type="component" value="Unplaced"/>
</dbReference>
<dbReference type="PANTHER" id="PTHR31025:SF19">
    <property type="entry name" value="SI:CH73-42K18.1-RELATED"/>
    <property type="match status" value="1"/>
</dbReference>
<dbReference type="AlphaFoldDB" id="A0A3B4USW3"/>
<accession>A0A3B4USW3</accession>
<protein>
    <recommendedName>
        <fullName evidence="3">PB1 domain-containing protein</fullName>
    </recommendedName>
</protein>
<dbReference type="PANTHER" id="PTHR31025">
    <property type="entry name" value="SI:CH211-196P9.1-RELATED"/>
    <property type="match status" value="1"/>
</dbReference>